<proteinExistence type="predicted"/>
<organism evidence="1 2">
    <name type="scientific">Fluviibacter phosphoraccumulans</name>
    <dbReference type="NCBI Taxonomy" id="1751046"/>
    <lineage>
        <taxon>Bacteria</taxon>
        <taxon>Pseudomonadati</taxon>
        <taxon>Pseudomonadota</taxon>
        <taxon>Betaproteobacteria</taxon>
        <taxon>Rhodocyclales</taxon>
        <taxon>Fluviibacteraceae</taxon>
        <taxon>Fluviibacter</taxon>
    </lineage>
</organism>
<accession>A0A679HTJ6</accession>
<reference evidence="2" key="1">
    <citation type="submission" date="2020-01" db="EMBL/GenBank/DDBJ databases">
        <title>Phosphoaccumulans saitamaens gen. nov., sp. nov., a polyphosphate accumulating bacterium isolated from surface river water.</title>
        <authorList>
            <person name="Watanabe K."/>
            <person name="Suda W."/>
        </authorList>
    </citation>
    <scope>NUCLEOTIDE SEQUENCE [LARGE SCALE GENOMIC DNA]</scope>
    <source>
        <strain evidence="2">ICHIAU1</strain>
    </source>
</reference>
<dbReference type="AlphaFoldDB" id="A0A679HTJ6"/>
<sequence length="133" mass="14144">MQESFGRSFEASCVQGIVKRAVGDYSKMTGIAQENISADVRARLEEVTCPLHTTCNCLTRKASAKVQSVSDNKMEIAVDLSGLSSATDCAPDPATSKTVQLGLMRLVEASPAPVSPLKVKRAPFTVELTVNNA</sequence>
<evidence type="ECO:0000313" key="1">
    <source>
        <dbReference type="EMBL" id="BBU68945.1"/>
    </source>
</evidence>
<dbReference type="EMBL" id="AP022345">
    <property type="protein sequence ID" value="BBU68945.1"/>
    <property type="molecule type" value="Genomic_DNA"/>
</dbReference>
<evidence type="ECO:0000313" key="2">
    <source>
        <dbReference type="Proteomes" id="UP000463961"/>
    </source>
</evidence>
<dbReference type="Proteomes" id="UP000463961">
    <property type="component" value="Chromosome"/>
</dbReference>
<protein>
    <submittedName>
        <fullName evidence="1">Uncharacterized protein</fullName>
    </submittedName>
</protein>
<keyword evidence="2" id="KW-1185">Reference proteome</keyword>
<gene>
    <name evidence="1" type="ORF">ICHIAU1_12280</name>
</gene>
<name>A0A679HTJ6_9RHOO</name>